<keyword evidence="3" id="KW-0732">Signal</keyword>
<keyword evidence="2" id="KW-0326">Glycosidase</keyword>
<feature type="domain" description="Glycosyl hydrolase family 13 catalytic" evidence="4">
    <location>
        <begin position="49"/>
        <end position="524"/>
    </location>
</feature>
<dbReference type="InterPro" id="IPR017853">
    <property type="entry name" value="GH"/>
</dbReference>
<dbReference type="Pfam" id="PF00128">
    <property type="entry name" value="Alpha-amylase"/>
    <property type="match status" value="2"/>
</dbReference>
<evidence type="ECO:0000313" key="5">
    <source>
        <dbReference type="EMBL" id="PAP76569.1"/>
    </source>
</evidence>
<feature type="chain" id="PRO_5013057762" description="Glycosyl hydrolase family 13 catalytic domain-containing protein" evidence="3">
    <location>
        <begin position="35"/>
        <end position="634"/>
    </location>
</feature>
<name>A0A271J1H4_9BACT</name>
<evidence type="ECO:0000256" key="2">
    <source>
        <dbReference type="ARBA" id="ARBA00023295"/>
    </source>
</evidence>
<organism evidence="5 6">
    <name type="scientific">Rubrivirga marina</name>
    <dbReference type="NCBI Taxonomy" id="1196024"/>
    <lineage>
        <taxon>Bacteria</taxon>
        <taxon>Pseudomonadati</taxon>
        <taxon>Rhodothermota</taxon>
        <taxon>Rhodothermia</taxon>
        <taxon>Rhodothermales</taxon>
        <taxon>Rubricoccaceae</taxon>
        <taxon>Rubrivirga</taxon>
    </lineage>
</organism>
<dbReference type="EMBL" id="MQWD01000001">
    <property type="protein sequence ID" value="PAP76569.1"/>
    <property type="molecule type" value="Genomic_DNA"/>
</dbReference>
<evidence type="ECO:0000256" key="3">
    <source>
        <dbReference type="SAM" id="SignalP"/>
    </source>
</evidence>
<sequence>MTDSAPTPSASTTTCPRRALALAGALLLAAAPLAQPSPPEWAQDAVWYQIFPERFANGDPSNDPTRASLEWPENVGEDWAVTPWTADWYRRAPWEEARGEDFYDDGVFDRRLGGDLQGVLDRVGYLDSLGVTAVYFNPVFWAASLHKYDATSYHHIDPFFGPDPEGDIALVEGETADPETWVWTSADRLFLDLVDAFHDRGIRVVVDGVFNHTGTRFWAFDDVRRNQRASPVADWYEVTAWDDPSTQADEFDWTGWWGFKPLAVLANNEAGTDLHPDVKAHVFDATRRWMDPDGDGDPSDGIDGWRLDVANEVPDGFWRDWTALVAEINPDAVTVAEEWGDAAPYLERTGFHSTMNYHALVIPLDAFAFDGRIDGATFADEVTSRFASFPEATRPALMNVLASHDTDRLASMIVNGGLGANYDRLAGPRDTLAYLVRAPRRAERDLQRAVVALQMAMPGAPHVYYGDEAGMWGADDPDDRKPMVWPDLDYESESRAPRGLTREPDPVAFDSTLFRFYQRAIALRQSDVVLRRGDLATLATADRAVAFERSLGGDRRVVAFNAGDESVFLELSSDAVPEPLTPVFVSRDDAGPIPSLVAALDEERATYGLRVPPRTTVVYRPADPTDVRPRGLDE</sequence>
<keyword evidence="1" id="KW-0378">Hydrolase</keyword>
<proteinExistence type="predicted"/>
<dbReference type="Gene3D" id="2.60.40.1180">
    <property type="entry name" value="Golgi alpha-mannosidase II"/>
    <property type="match status" value="1"/>
</dbReference>
<evidence type="ECO:0000313" key="6">
    <source>
        <dbReference type="Proteomes" id="UP000216339"/>
    </source>
</evidence>
<dbReference type="GO" id="GO:0016798">
    <property type="term" value="F:hydrolase activity, acting on glycosyl bonds"/>
    <property type="evidence" value="ECO:0007669"/>
    <property type="project" value="UniProtKB-KW"/>
</dbReference>
<dbReference type="PANTHER" id="PTHR10357">
    <property type="entry name" value="ALPHA-AMYLASE FAMILY MEMBER"/>
    <property type="match status" value="1"/>
</dbReference>
<dbReference type="AlphaFoldDB" id="A0A271J1H4"/>
<evidence type="ECO:0000259" key="4">
    <source>
        <dbReference type="SMART" id="SM00642"/>
    </source>
</evidence>
<dbReference type="RefSeq" id="WP_095510226.1">
    <property type="nucleotide sequence ID" value="NZ_MQWD01000001.1"/>
</dbReference>
<dbReference type="OrthoDB" id="9806009at2"/>
<dbReference type="GO" id="GO:0005975">
    <property type="term" value="P:carbohydrate metabolic process"/>
    <property type="evidence" value="ECO:0007669"/>
    <property type="project" value="InterPro"/>
</dbReference>
<dbReference type="InterPro" id="IPR006047">
    <property type="entry name" value="GH13_cat_dom"/>
</dbReference>
<keyword evidence="6" id="KW-1185">Reference proteome</keyword>
<dbReference type="PANTHER" id="PTHR10357:SF210">
    <property type="entry name" value="MALTODEXTRIN GLUCOSIDASE"/>
    <property type="match status" value="1"/>
</dbReference>
<dbReference type="InterPro" id="IPR013780">
    <property type="entry name" value="Glyco_hydro_b"/>
</dbReference>
<accession>A0A271J1H4</accession>
<reference evidence="5 6" key="1">
    <citation type="submission" date="2016-11" db="EMBL/GenBank/DDBJ databases">
        <title>Study of marine rhodopsin-containing bacteria.</title>
        <authorList>
            <person name="Yoshizawa S."/>
            <person name="Kumagai Y."/>
            <person name="Kogure K."/>
        </authorList>
    </citation>
    <scope>NUCLEOTIDE SEQUENCE [LARGE SCALE GENOMIC DNA]</scope>
    <source>
        <strain evidence="5 6">SAORIC-28</strain>
    </source>
</reference>
<feature type="signal peptide" evidence="3">
    <location>
        <begin position="1"/>
        <end position="34"/>
    </location>
</feature>
<gene>
    <name evidence="5" type="ORF">BSZ37_09000</name>
</gene>
<protein>
    <recommendedName>
        <fullName evidence="4">Glycosyl hydrolase family 13 catalytic domain-containing protein</fullName>
    </recommendedName>
</protein>
<evidence type="ECO:0000256" key="1">
    <source>
        <dbReference type="ARBA" id="ARBA00022801"/>
    </source>
</evidence>
<dbReference type="Gene3D" id="3.20.20.80">
    <property type="entry name" value="Glycosidases"/>
    <property type="match status" value="1"/>
</dbReference>
<dbReference type="Proteomes" id="UP000216339">
    <property type="component" value="Unassembled WGS sequence"/>
</dbReference>
<dbReference type="CDD" id="cd11338">
    <property type="entry name" value="AmyAc_CMD"/>
    <property type="match status" value="1"/>
</dbReference>
<comment type="caution">
    <text evidence="5">The sequence shown here is derived from an EMBL/GenBank/DDBJ whole genome shotgun (WGS) entry which is preliminary data.</text>
</comment>
<dbReference type="SMART" id="SM00642">
    <property type="entry name" value="Aamy"/>
    <property type="match status" value="1"/>
</dbReference>
<dbReference type="SUPFAM" id="SSF51445">
    <property type="entry name" value="(Trans)glycosidases"/>
    <property type="match status" value="1"/>
</dbReference>